<dbReference type="Proteomes" id="UP000621390">
    <property type="component" value="Unassembled WGS sequence"/>
</dbReference>
<name>A0A8I1G377_9GAMM</name>
<evidence type="ECO:0000313" key="2">
    <source>
        <dbReference type="EMBL" id="MBJ7315113.1"/>
    </source>
</evidence>
<evidence type="ECO:0000313" key="4">
    <source>
        <dbReference type="Proteomes" id="UP000655994"/>
    </source>
</evidence>
<keyword evidence="4" id="KW-1185">Reference proteome</keyword>
<dbReference type="EMBL" id="JAEMOP010000002">
    <property type="protein sequence ID" value="MBJ7315113.1"/>
    <property type="molecule type" value="Genomic_DNA"/>
</dbReference>
<reference evidence="2 4" key="1">
    <citation type="submission" date="2020-09" db="EMBL/GenBank/DDBJ databases">
        <title>Draft Genomes of Bacterial Isolates from North Pond Shallow Sediments.</title>
        <authorList>
            <person name="Kiel Reese B."/>
            <person name="Mullis M."/>
            <person name="Weisend R.E."/>
        </authorList>
    </citation>
    <scope>NUCLEOTIDE SEQUENCE</scope>
    <source>
        <strain evidence="2">KJE-2</strain>
        <strain evidence="1 4">KJE-3</strain>
    </source>
</reference>
<dbReference type="EMBL" id="JAEMOS010000032">
    <property type="protein sequence ID" value="MBJ7267378.1"/>
    <property type="molecule type" value="Genomic_DNA"/>
</dbReference>
<dbReference type="AlphaFoldDB" id="A0A8I1G377"/>
<gene>
    <name evidence="1" type="ORF">JHC10_10555</name>
    <name evidence="2" type="ORF">JHC11_03755</name>
</gene>
<dbReference type="Proteomes" id="UP000655994">
    <property type="component" value="Unassembled WGS sequence"/>
</dbReference>
<proteinExistence type="predicted"/>
<evidence type="ECO:0000313" key="3">
    <source>
        <dbReference type="Proteomes" id="UP000621390"/>
    </source>
</evidence>
<protein>
    <submittedName>
        <fullName evidence="2">Uncharacterized protein</fullName>
    </submittedName>
</protein>
<dbReference type="RefSeq" id="WP_199494737.1">
    <property type="nucleotide sequence ID" value="NZ_DFMD01000014.1"/>
</dbReference>
<evidence type="ECO:0000313" key="1">
    <source>
        <dbReference type="EMBL" id="MBJ7267378.1"/>
    </source>
</evidence>
<comment type="caution">
    <text evidence="2">The sequence shown here is derived from an EMBL/GenBank/DDBJ whole genome shotgun (WGS) entry which is preliminary data.</text>
</comment>
<sequence length="168" mass="19858">MVADIPAGFDQWEWSKMPLSQHAEATGYFLKNPETPDWEVVKDFYSYCPAPHRNFWICPIGSDNWTFFKGDNGSWILSKIILPYMERPKLEGPFHAISKTDRDGKEVWVYLSTFQFDDIKKVLKFTYSQKIESFQSVEKQHDVWIFKEDMGRLMFSEQGEYVILVHIL</sequence>
<accession>A0A8I1G377</accession>
<organism evidence="2 3">
    <name type="scientific">Idiomarina abyssalis</name>
    <dbReference type="NCBI Taxonomy" id="86102"/>
    <lineage>
        <taxon>Bacteria</taxon>
        <taxon>Pseudomonadati</taxon>
        <taxon>Pseudomonadota</taxon>
        <taxon>Gammaproteobacteria</taxon>
        <taxon>Alteromonadales</taxon>
        <taxon>Idiomarinaceae</taxon>
        <taxon>Idiomarina</taxon>
    </lineage>
</organism>